<comment type="caution">
    <text evidence="2">The sequence shown here is derived from an EMBL/GenBank/DDBJ whole genome shotgun (WGS) entry which is preliminary data.</text>
</comment>
<keyword evidence="3" id="KW-1185">Reference proteome</keyword>
<evidence type="ECO:0000313" key="3">
    <source>
        <dbReference type="Proteomes" id="UP001165263"/>
    </source>
</evidence>
<organism evidence="2 3">
    <name type="scientific">Telluria mixta</name>
    <dbReference type="NCBI Taxonomy" id="34071"/>
    <lineage>
        <taxon>Bacteria</taxon>
        <taxon>Pseudomonadati</taxon>
        <taxon>Pseudomonadota</taxon>
        <taxon>Betaproteobacteria</taxon>
        <taxon>Burkholderiales</taxon>
        <taxon>Oxalobacteraceae</taxon>
        <taxon>Telluria group</taxon>
        <taxon>Telluria</taxon>
    </lineage>
</organism>
<dbReference type="Proteomes" id="UP001165263">
    <property type="component" value="Unassembled WGS sequence"/>
</dbReference>
<feature type="region of interest" description="Disordered" evidence="1">
    <location>
        <begin position="1"/>
        <end position="20"/>
    </location>
</feature>
<gene>
    <name evidence="2" type="ORF">NX786_16620</name>
</gene>
<dbReference type="EMBL" id="JANUHC010000005">
    <property type="protein sequence ID" value="MCS0630957.1"/>
    <property type="molecule type" value="Genomic_DNA"/>
</dbReference>
<protein>
    <submittedName>
        <fullName evidence="2">Uncharacterized protein</fullName>
    </submittedName>
</protein>
<reference evidence="2" key="1">
    <citation type="submission" date="2022-08" db="EMBL/GenBank/DDBJ databases">
        <title>Reclassification of Massilia species as members of the genera Telluria, Duganella, Pseudoduganella, Mokoshia gen. nov. and Zemynaea gen. nov. using orthogonal and non-orthogonal genome-based approaches.</title>
        <authorList>
            <person name="Bowman J.P."/>
        </authorList>
    </citation>
    <scope>NUCLEOTIDE SEQUENCE</scope>
    <source>
        <strain evidence="2">LMG 11547</strain>
    </source>
</reference>
<dbReference type="RefSeq" id="WP_259450038.1">
    <property type="nucleotide sequence ID" value="NZ_CP119520.1"/>
</dbReference>
<proteinExistence type="predicted"/>
<feature type="compositionally biased region" description="Basic and acidic residues" evidence="1">
    <location>
        <begin position="130"/>
        <end position="140"/>
    </location>
</feature>
<feature type="region of interest" description="Disordered" evidence="1">
    <location>
        <begin position="113"/>
        <end position="165"/>
    </location>
</feature>
<accession>A0ABT2C0P2</accession>
<evidence type="ECO:0000313" key="2">
    <source>
        <dbReference type="EMBL" id="MCS0630957.1"/>
    </source>
</evidence>
<name>A0ABT2C0P2_9BURK</name>
<evidence type="ECO:0000256" key="1">
    <source>
        <dbReference type="SAM" id="MobiDB-lite"/>
    </source>
</evidence>
<sequence length="165" mass="18178">MQIEKKQNHSTPSSSAAKSSGAKVAQEYAAIFPTRLALARWTRGGDIPHVHCFEHQLPMRAAWYEQAQRRFQAWLETGGFHQPEPGSLDSVIADTRQHPDERALLNRKVVVHGGPRSMSRPSGAPSGTALERDGATHLRQEASGMLSPLTELKSIPRKPGDGRQK</sequence>